<feature type="domain" description="YpoC-like" evidence="1">
    <location>
        <begin position="64"/>
        <end position="172"/>
    </location>
</feature>
<proteinExistence type="predicted"/>
<organism evidence="2 3">
    <name type="scientific">Peribacillus muralis</name>
    <dbReference type="NCBI Taxonomy" id="264697"/>
    <lineage>
        <taxon>Bacteria</taxon>
        <taxon>Bacillati</taxon>
        <taxon>Bacillota</taxon>
        <taxon>Bacilli</taxon>
        <taxon>Bacillales</taxon>
        <taxon>Bacillaceae</taxon>
        <taxon>Peribacillus</taxon>
    </lineage>
</organism>
<gene>
    <name evidence="2" type="ORF">ABE28_014050</name>
</gene>
<sequence length="183" mass="21655">MTQFLSLKVPKQLNHPLFFPEKEIILETGHYAAWSESIPFEAFPFEVLYLNEVVSYTPWTKGAEHIKEILENWKQIETECRLLFSERKAGQTLELMKRGISLFLAAVFWLHGRPVMLRAWQEQMESFHTIPVNVAERLAFILSRPAFYPSYRQLSELFQEFEKQYAKYMMKHAHVKKNVQAEA</sequence>
<dbReference type="STRING" id="264697.ABE28_014050"/>
<dbReference type="Proteomes" id="UP000077926">
    <property type="component" value="Chromosome"/>
</dbReference>
<dbReference type="KEGG" id="bmur:ABE28_014050"/>
<name>A0A1B3XQI1_9BACI</name>
<dbReference type="RefSeq" id="WP_064462969.1">
    <property type="nucleotide sequence ID" value="NZ_CP017080.1"/>
</dbReference>
<evidence type="ECO:0000313" key="2">
    <source>
        <dbReference type="EMBL" id="AOH55476.1"/>
    </source>
</evidence>
<evidence type="ECO:0000313" key="3">
    <source>
        <dbReference type="Proteomes" id="UP000077926"/>
    </source>
</evidence>
<evidence type="ECO:0000259" key="1">
    <source>
        <dbReference type="Pfam" id="PF21747"/>
    </source>
</evidence>
<dbReference type="Pfam" id="PF21747">
    <property type="entry name" value="YpoC"/>
    <property type="match status" value="1"/>
</dbReference>
<dbReference type="InterPro" id="IPR048427">
    <property type="entry name" value="YpoC"/>
</dbReference>
<dbReference type="AlphaFoldDB" id="A0A1B3XQI1"/>
<keyword evidence="3" id="KW-1185">Reference proteome</keyword>
<protein>
    <recommendedName>
        <fullName evidence="1">YpoC-like domain-containing protein</fullName>
    </recommendedName>
</protein>
<reference evidence="2 3" key="1">
    <citation type="submission" date="2016-08" db="EMBL/GenBank/DDBJ databases">
        <title>Complete genome sequence of Bacillus muralis G25-68, a strain with toxicity to nematodes.</title>
        <authorList>
            <person name="Zheng Z."/>
        </authorList>
    </citation>
    <scope>NUCLEOTIDE SEQUENCE [LARGE SCALE GENOMIC DNA]</scope>
    <source>
        <strain evidence="2 3">G25-68</strain>
    </source>
</reference>
<dbReference type="EMBL" id="CP017080">
    <property type="protein sequence ID" value="AOH55476.1"/>
    <property type="molecule type" value="Genomic_DNA"/>
</dbReference>
<dbReference type="OrthoDB" id="2360594at2"/>
<accession>A0A1B3XQI1</accession>